<evidence type="ECO:0000313" key="1">
    <source>
        <dbReference type="EMBL" id="RVW66868.1"/>
    </source>
</evidence>
<protein>
    <submittedName>
        <fullName evidence="1">Uncharacterized protein</fullName>
    </submittedName>
</protein>
<dbReference type="AlphaFoldDB" id="A0A438G3U7"/>
<comment type="caution">
    <text evidence="1">The sequence shown here is derived from an EMBL/GenBank/DDBJ whole genome shotgun (WGS) entry which is preliminary data.</text>
</comment>
<reference evidence="1 2" key="1">
    <citation type="journal article" date="2018" name="PLoS Genet.">
        <title>Population sequencing reveals clonal diversity and ancestral inbreeding in the grapevine cultivar Chardonnay.</title>
        <authorList>
            <person name="Roach M.J."/>
            <person name="Johnson D.L."/>
            <person name="Bohlmann J."/>
            <person name="van Vuuren H.J."/>
            <person name="Jones S.J."/>
            <person name="Pretorius I.S."/>
            <person name="Schmidt S.A."/>
            <person name="Borneman A.R."/>
        </authorList>
    </citation>
    <scope>NUCLEOTIDE SEQUENCE [LARGE SCALE GENOMIC DNA]</scope>
    <source>
        <strain evidence="2">cv. Chardonnay</strain>
        <tissue evidence="1">Leaf</tissue>
    </source>
</reference>
<name>A0A438G3U7_VITVI</name>
<dbReference type="EMBL" id="QGNW01000618">
    <property type="protein sequence ID" value="RVW66868.1"/>
    <property type="molecule type" value="Genomic_DNA"/>
</dbReference>
<dbReference type="Proteomes" id="UP000288805">
    <property type="component" value="Unassembled WGS sequence"/>
</dbReference>
<evidence type="ECO:0000313" key="2">
    <source>
        <dbReference type="Proteomes" id="UP000288805"/>
    </source>
</evidence>
<organism evidence="1 2">
    <name type="scientific">Vitis vinifera</name>
    <name type="common">Grape</name>
    <dbReference type="NCBI Taxonomy" id="29760"/>
    <lineage>
        <taxon>Eukaryota</taxon>
        <taxon>Viridiplantae</taxon>
        <taxon>Streptophyta</taxon>
        <taxon>Embryophyta</taxon>
        <taxon>Tracheophyta</taxon>
        <taxon>Spermatophyta</taxon>
        <taxon>Magnoliopsida</taxon>
        <taxon>eudicotyledons</taxon>
        <taxon>Gunneridae</taxon>
        <taxon>Pentapetalae</taxon>
        <taxon>rosids</taxon>
        <taxon>Vitales</taxon>
        <taxon>Vitaceae</taxon>
        <taxon>Viteae</taxon>
        <taxon>Vitis</taxon>
    </lineage>
</organism>
<accession>A0A438G3U7</accession>
<proteinExistence type="predicted"/>
<gene>
    <name evidence="1" type="ORF">CK203_064256</name>
</gene>
<sequence length="66" mass="7318">MAITPPCLDRASLLSLCFPEEVTNDKVVVNLTKMINGVVPHDEYRDEMDMMTLIHVLSMVPDSGAI</sequence>